<reference evidence="6" key="1">
    <citation type="submission" date="2020-05" db="EMBL/GenBank/DDBJ databases">
        <authorList>
            <person name="Chiriac C."/>
            <person name="Salcher M."/>
            <person name="Ghai R."/>
            <person name="Kavagutti S V."/>
        </authorList>
    </citation>
    <scope>NUCLEOTIDE SEQUENCE</scope>
</reference>
<feature type="transmembrane region" description="Helical" evidence="5">
    <location>
        <begin position="111"/>
        <end position="134"/>
    </location>
</feature>
<feature type="transmembrane region" description="Helical" evidence="5">
    <location>
        <begin position="12"/>
        <end position="45"/>
    </location>
</feature>
<dbReference type="InterPro" id="IPR003339">
    <property type="entry name" value="ABC/ECF_trnsptr_transmembrane"/>
</dbReference>
<dbReference type="CDD" id="cd16914">
    <property type="entry name" value="EcfT"/>
    <property type="match status" value="1"/>
</dbReference>
<dbReference type="AlphaFoldDB" id="A0A6J6E162"/>
<evidence type="ECO:0000313" key="6">
    <source>
        <dbReference type="EMBL" id="CAB4570220.1"/>
    </source>
</evidence>
<proteinExistence type="predicted"/>
<gene>
    <name evidence="6" type="ORF">UFOPK1698_00474</name>
</gene>
<dbReference type="EMBL" id="CAEZTP010000028">
    <property type="protein sequence ID" value="CAB4570220.1"/>
    <property type="molecule type" value="Genomic_DNA"/>
</dbReference>
<evidence type="ECO:0000256" key="5">
    <source>
        <dbReference type="SAM" id="Phobius"/>
    </source>
</evidence>
<evidence type="ECO:0000256" key="4">
    <source>
        <dbReference type="ARBA" id="ARBA00023136"/>
    </source>
</evidence>
<keyword evidence="2 5" id="KW-0812">Transmembrane</keyword>
<evidence type="ECO:0000256" key="1">
    <source>
        <dbReference type="ARBA" id="ARBA00004141"/>
    </source>
</evidence>
<dbReference type="Pfam" id="PF02361">
    <property type="entry name" value="CbiQ"/>
    <property type="match status" value="1"/>
</dbReference>
<feature type="transmembrane region" description="Helical" evidence="5">
    <location>
        <begin position="65"/>
        <end position="91"/>
    </location>
</feature>
<accession>A0A6J6E162</accession>
<protein>
    <submittedName>
        <fullName evidence="6">Unannotated protein</fullName>
    </submittedName>
</protein>
<name>A0A6J6E162_9ZZZZ</name>
<comment type="subcellular location">
    <subcellularLocation>
        <location evidence="1">Membrane</location>
        <topology evidence="1">Multi-pass membrane protein</topology>
    </subcellularLocation>
</comment>
<dbReference type="GO" id="GO:0005886">
    <property type="term" value="C:plasma membrane"/>
    <property type="evidence" value="ECO:0007669"/>
    <property type="project" value="TreeGrafter"/>
</dbReference>
<sequence length="248" mass="27449">MKKPSLHPLTWWIWAGLLAIAIVRFQSTVLTLLCVGAVAGLVFWLREDAPWGKSFSWTLKLSLWILLVRTLIGILIGVPIPGTTLFTLPIIELPSWMPGIRIGGAVTSERLSSATIEGILICAIILIFGAAASLTSPHRLLRILPVYVYEFGVSVVIATSALPQLVTSVSRIRQAQMLRGQSLRGFRSWKRIAIPLLEESLARSLELAAAMDSRGYGISRKRSRYRPIKWRYTDYLVILSAISVVGLS</sequence>
<dbReference type="PANTHER" id="PTHR33514">
    <property type="entry name" value="PROTEIN ABCI12, CHLOROPLASTIC"/>
    <property type="match status" value="1"/>
</dbReference>
<dbReference type="PANTHER" id="PTHR33514:SF15">
    <property type="entry name" value="COBALT TRANSPORT PROTEIN"/>
    <property type="match status" value="1"/>
</dbReference>
<organism evidence="6">
    <name type="scientific">freshwater metagenome</name>
    <dbReference type="NCBI Taxonomy" id="449393"/>
    <lineage>
        <taxon>unclassified sequences</taxon>
        <taxon>metagenomes</taxon>
        <taxon>ecological metagenomes</taxon>
    </lineage>
</organism>
<keyword evidence="3 5" id="KW-1133">Transmembrane helix</keyword>
<keyword evidence="4 5" id="KW-0472">Membrane</keyword>
<feature type="transmembrane region" description="Helical" evidence="5">
    <location>
        <begin position="146"/>
        <end position="169"/>
    </location>
</feature>
<evidence type="ECO:0000256" key="3">
    <source>
        <dbReference type="ARBA" id="ARBA00022989"/>
    </source>
</evidence>
<evidence type="ECO:0000256" key="2">
    <source>
        <dbReference type="ARBA" id="ARBA00022692"/>
    </source>
</evidence>